<protein>
    <submittedName>
        <fullName evidence="1">9860_t:CDS:1</fullName>
    </submittedName>
</protein>
<gene>
    <name evidence="1" type="ORF">SCALOS_LOCUS5188</name>
</gene>
<reference evidence="1" key="1">
    <citation type="submission" date="2021-06" db="EMBL/GenBank/DDBJ databases">
        <authorList>
            <person name="Kallberg Y."/>
            <person name="Tangrot J."/>
            <person name="Rosling A."/>
        </authorList>
    </citation>
    <scope>NUCLEOTIDE SEQUENCE</scope>
    <source>
        <strain evidence="1">AU212A</strain>
    </source>
</reference>
<sequence length="76" mass="8421">MLNQFEREKISHSRGLLTGIVVRTENSTEYVSLAVVAIPDGLSIVVAVTLCLGILRMTKKNVIIKKLPSVELWDVN</sequence>
<dbReference type="EMBL" id="CAJVPM010008030">
    <property type="protein sequence ID" value="CAG8551272.1"/>
    <property type="molecule type" value="Genomic_DNA"/>
</dbReference>
<dbReference type="Proteomes" id="UP000789860">
    <property type="component" value="Unassembled WGS sequence"/>
</dbReference>
<organism evidence="1 2">
    <name type="scientific">Scutellospora calospora</name>
    <dbReference type="NCBI Taxonomy" id="85575"/>
    <lineage>
        <taxon>Eukaryota</taxon>
        <taxon>Fungi</taxon>
        <taxon>Fungi incertae sedis</taxon>
        <taxon>Mucoromycota</taxon>
        <taxon>Glomeromycotina</taxon>
        <taxon>Glomeromycetes</taxon>
        <taxon>Diversisporales</taxon>
        <taxon>Gigasporaceae</taxon>
        <taxon>Scutellospora</taxon>
    </lineage>
</organism>
<evidence type="ECO:0000313" key="2">
    <source>
        <dbReference type="Proteomes" id="UP000789860"/>
    </source>
</evidence>
<feature type="non-terminal residue" evidence="1">
    <location>
        <position position="76"/>
    </location>
</feature>
<proteinExistence type="predicted"/>
<evidence type="ECO:0000313" key="1">
    <source>
        <dbReference type="EMBL" id="CAG8551272.1"/>
    </source>
</evidence>
<accession>A0ACA9LYH8</accession>
<keyword evidence="2" id="KW-1185">Reference proteome</keyword>
<name>A0ACA9LYH8_9GLOM</name>
<comment type="caution">
    <text evidence="1">The sequence shown here is derived from an EMBL/GenBank/DDBJ whole genome shotgun (WGS) entry which is preliminary data.</text>
</comment>